<dbReference type="Pfam" id="PF00884">
    <property type="entry name" value="Sulfatase"/>
    <property type="match status" value="1"/>
</dbReference>
<evidence type="ECO:0000256" key="1">
    <source>
        <dbReference type="ARBA" id="ARBA00022723"/>
    </source>
</evidence>
<reference evidence="4 5" key="1">
    <citation type="submission" date="2023-06" db="EMBL/GenBank/DDBJ databases">
        <title>Parasedimentitalea psychrophila sp. nov., a psychrophilic bacterium isolated from deep-sea sediment.</title>
        <authorList>
            <person name="Li A."/>
        </authorList>
    </citation>
    <scope>NUCLEOTIDE SEQUENCE [LARGE SCALE GENOMIC DNA]</scope>
    <source>
        <strain evidence="4 5">QS115</strain>
    </source>
</reference>
<dbReference type="Gene3D" id="3.40.720.10">
    <property type="entry name" value="Alkaline Phosphatase, subunit A"/>
    <property type="match status" value="1"/>
</dbReference>
<name>A0A9Y2L2R2_9RHOB</name>
<dbReference type="RefSeq" id="WP_270917666.1">
    <property type="nucleotide sequence ID" value="NZ_CP127247.1"/>
</dbReference>
<dbReference type="AlphaFoldDB" id="A0A9Y2L2R2"/>
<dbReference type="SUPFAM" id="SSF53649">
    <property type="entry name" value="Alkaline phosphatase-like"/>
    <property type="match status" value="1"/>
</dbReference>
<keyword evidence="2" id="KW-0378">Hydrolase</keyword>
<dbReference type="InterPro" id="IPR017850">
    <property type="entry name" value="Alkaline_phosphatase_core_sf"/>
</dbReference>
<evidence type="ECO:0000259" key="3">
    <source>
        <dbReference type="Pfam" id="PF00884"/>
    </source>
</evidence>
<proteinExistence type="predicted"/>
<protein>
    <submittedName>
        <fullName evidence="4">Sulfatase-like hydrolase/transferase</fullName>
    </submittedName>
</protein>
<dbReference type="InterPro" id="IPR000917">
    <property type="entry name" value="Sulfatase_N"/>
</dbReference>
<dbReference type="Gene3D" id="6.10.250.3360">
    <property type="match status" value="1"/>
</dbReference>
<organism evidence="4 5">
    <name type="scientific">Parasedimentitalea psychrophila</name>
    <dbReference type="NCBI Taxonomy" id="2997337"/>
    <lineage>
        <taxon>Bacteria</taxon>
        <taxon>Pseudomonadati</taxon>
        <taxon>Pseudomonadota</taxon>
        <taxon>Alphaproteobacteria</taxon>
        <taxon>Rhodobacterales</taxon>
        <taxon>Paracoccaceae</taxon>
        <taxon>Parasedimentitalea</taxon>
    </lineage>
</organism>
<keyword evidence="5" id="KW-1185">Reference proteome</keyword>
<feature type="domain" description="Sulfatase N-terminal" evidence="3">
    <location>
        <begin position="5"/>
        <end position="376"/>
    </location>
</feature>
<dbReference type="Proteomes" id="UP001238334">
    <property type="component" value="Chromosome"/>
</dbReference>
<evidence type="ECO:0000256" key="2">
    <source>
        <dbReference type="ARBA" id="ARBA00022801"/>
    </source>
</evidence>
<keyword evidence="1" id="KW-0479">Metal-binding</keyword>
<gene>
    <name evidence="4" type="ORF">QPJ95_06705</name>
</gene>
<dbReference type="PANTHER" id="PTHR45953">
    <property type="entry name" value="IDURONATE 2-SULFATASE"/>
    <property type="match status" value="1"/>
</dbReference>
<evidence type="ECO:0000313" key="5">
    <source>
        <dbReference type="Proteomes" id="UP001238334"/>
    </source>
</evidence>
<sequence length="514" mass="57597">MAAHKNVLFILIDQLRADCLFGAMANHVELPNLRDFMQQSVTFERNYTVVNPCGPSRASLLTGQYAMNHRSTRNGTPLRHDTPNIATEMRKAGYLPMLFGYTDTSQDPRIHHPNDPAVRSYENPMNGFHEMLEMRLEMSYPWRSHLLNHGYEFGDYANVFKPVSPTGGAPRLNDPALYSAAHSDTAFLTDQFLATLPSYAEHSWFAHLTYIRPHPPLVAPAPYNDMYDPATLPLPTRLLNPEAEAALHPFFAPTQQAYSPADFVVGFPDLAATDDTVQTLRALYLGLATEVDAHIGRVLQFLKDSGQDDDTLVVISADHGEMLGDRHSWGKFTVYDAAYHTPLIIRQPGNSSRAGTTVSQITESVDLMPTILDWVGQEIPNAVDGRSLLPLLRGELPQDWRRYSFSELDFSQPGAPSHWEQALATTPLNSSLGILRDERFTLVEFAADLPPMLFDHQGRGELENVADHPDLQGDLMRLTRMMLRHRMCNADHTLSLDLITADGPQHHRRWPGSG</sequence>
<accession>A0A9Y2L2R2</accession>
<dbReference type="GO" id="GO:0005737">
    <property type="term" value="C:cytoplasm"/>
    <property type="evidence" value="ECO:0007669"/>
    <property type="project" value="TreeGrafter"/>
</dbReference>
<dbReference type="GO" id="GO:0008484">
    <property type="term" value="F:sulfuric ester hydrolase activity"/>
    <property type="evidence" value="ECO:0007669"/>
    <property type="project" value="TreeGrafter"/>
</dbReference>
<dbReference type="EMBL" id="CP127247">
    <property type="protein sequence ID" value="WIY26601.1"/>
    <property type="molecule type" value="Genomic_DNA"/>
</dbReference>
<dbReference type="PANTHER" id="PTHR45953:SF1">
    <property type="entry name" value="IDURONATE 2-SULFATASE"/>
    <property type="match status" value="1"/>
</dbReference>
<dbReference type="GO" id="GO:0046872">
    <property type="term" value="F:metal ion binding"/>
    <property type="evidence" value="ECO:0007669"/>
    <property type="project" value="UniProtKB-KW"/>
</dbReference>
<dbReference type="KEGG" id="ppso:QPJ95_06705"/>
<evidence type="ECO:0000313" key="4">
    <source>
        <dbReference type="EMBL" id="WIY26601.1"/>
    </source>
</evidence>